<organism evidence="2">
    <name type="scientific">Streptomyces ambofaciens (strain ATCC 23877 / 3486 / DSM 40053 / JCM 4204 / NBRC 12836 / NRRL B-2516)</name>
    <dbReference type="NCBI Taxonomy" id="278992"/>
    <lineage>
        <taxon>Bacteria</taxon>
        <taxon>Bacillati</taxon>
        <taxon>Actinomycetota</taxon>
        <taxon>Actinomycetes</taxon>
        <taxon>Kitasatosporales</taxon>
        <taxon>Streptomycetaceae</taxon>
        <taxon>Streptomyces</taxon>
    </lineage>
</organism>
<evidence type="ECO:0000256" key="1">
    <source>
        <dbReference type="SAM" id="MobiDB-lite"/>
    </source>
</evidence>
<feature type="compositionally biased region" description="Low complexity" evidence="1">
    <location>
        <begin position="48"/>
        <end position="57"/>
    </location>
</feature>
<accession>A3KKE0</accession>
<feature type="region of interest" description="Disordered" evidence="1">
    <location>
        <begin position="1"/>
        <end position="71"/>
    </location>
</feature>
<reference evidence="2" key="1">
    <citation type="journal article" date="2006" name="Mol. Biol. Evol.">
        <title>Evolution of the terminal regions of the Streptomyces linear chromosome.</title>
        <authorList>
            <person name="Choulet F."/>
            <person name="Aigle B."/>
            <person name="Gallois A."/>
            <person name="Mangenot S."/>
            <person name="Gerbaud C."/>
            <person name="Truong C."/>
            <person name="Francou F.X."/>
            <person name="Fourrier C."/>
            <person name="Guerineau M."/>
            <person name="Decaris B."/>
            <person name="Barbe V."/>
            <person name="Pernodet J.L."/>
            <person name="Leblond P."/>
        </authorList>
    </citation>
    <scope>NUCLEOTIDE SEQUENCE</scope>
    <source>
        <strain evidence="2">ATCC 23877</strain>
    </source>
</reference>
<dbReference type="AlphaFoldDB" id="A3KKE0"/>
<protein>
    <submittedName>
        <fullName evidence="2">Uncharacterized protein</fullName>
    </submittedName>
</protein>
<dbReference type="EMBL" id="AM238663">
    <property type="protein sequence ID" value="CAJ90176.1"/>
    <property type="molecule type" value="Genomic_DNA"/>
</dbReference>
<gene>
    <name evidence="2" type="ORF">SAML1190</name>
</gene>
<sequence>MNIPGKAHPAARPGSRPSARREQARFMATSRRPPAAVSEDVVTSGETPGPHAGAPPATRDGPRSPGRWRTV</sequence>
<evidence type="ECO:0000313" key="2">
    <source>
        <dbReference type="EMBL" id="CAJ90176.1"/>
    </source>
</evidence>
<name>A3KKE0_STRA7</name>
<proteinExistence type="predicted"/>
<feature type="compositionally biased region" description="Low complexity" evidence="1">
    <location>
        <begin position="7"/>
        <end position="17"/>
    </location>
</feature>